<reference evidence="1 2" key="1">
    <citation type="submission" date="2019-05" db="EMBL/GenBank/DDBJ databases">
        <title>The metagenome of a microbial culture collection derived from dairy environment covers the genomic content of the human microbiome.</title>
        <authorList>
            <person name="Roder T."/>
            <person name="Wuthrich D."/>
            <person name="Sattari Z."/>
            <person name="Von Ah U."/>
            <person name="Bar C."/>
            <person name="Ronchi F."/>
            <person name="Macpherson A.J."/>
            <person name="Ganal-Vonarburg S.C."/>
            <person name="Bruggmann R."/>
            <person name="Vergeres G."/>
        </authorList>
    </citation>
    <scope>NUCLEOTIDE SEQUENCE [LARGE SCALE GENOMIC DNA]</scope>
    <source>
        <strain evidence="1 2">FAM 24227</strain>
    </source>
</reference>
<proteinExistence type="predicted"/>
<dbReference type="Proteomes" id="UP000306420">
    <property type="component" value="Unassembled WGS sequence"/>
</dbReference>
<sequence>MKKILIFFGAILIIVFGYSLQKSNATDNDSQSKYSVEYNFPYAVKLDEWVKTIALDDETTDQSANQRFLRESKSRKHLPMSIDINVEDLNPYGMGIYFNMNEEVPSIFYPVTIENIQTKEITILDEEDKTRNVFVNTELKIQENADKEDVLNVVNDAYYLFYNNAGNISLAINNYDVDKMNDFVEDSVFLEYLLESIDQTETDEVSNTQFEQKNNSSILNAKTEYYDIIKKAWDNQNEYINSIEDPNVKQSLQTAQSAAIMKSDELIIQTPDDAEIIQEALKEVLEER</sequence>
<protein>
    <submittedName>
        <fullName evidence="1">Uncharacterized protein</fullName>
    </submittedName>
</protein>
<dbReference type="OrthoDB" id="2185366at2"/>
<dbReference type="AlphaFoldDB" id="A0A5R9EKJ8"/>
<accession>A0A5R9EKJ8</accession>
<dbReference type="RefSeq" id="WP_138403433.1">
    <property type="nucleotide sequence ID" value="NZ_VBSP01000001.1"/>
</dbReference>
<gene>
    <name evidence="1" type="ORF">FEZ33_00555</name>
</gene>
<name>A0A5R9EKJ8_9LACT</name>
<evidence type="ECO:0000313" key="2">
    <source>
        <dbReference type="Proteomes" id="UP000306420"/>
    </source>
</evidence>
<comment type="caution">
    <text evidence="1">The sequence shown here is derived from an EMBL/GenBank/DDBJ whole genome shotgun (WGS) entry which is preliminary data.</text>
</comment>
<organism evidence="1 2">
    <name type="scientific">Ruoffia tabacinasalis</name>
    <dbReference type="NCBI Taxonomy" id="87458"/>
    <lineage>
        <taxon>Bacteria</taxon>
        <taxon>Bacillati</taxon>
        <taxon>Bacillota</taxon>
        <taxon>Bacilli</taxon>
        <taxon>Lactobacillales</taxon>
        <taxon>Aerococcaceae</taxon>
        <taxon>Ruoffia</taxon>
    </lineage>
</organism>
<evidence type="ECO:0000313" key="1">
    <source>
        <dbReference type="EMBL" id="TLQ49511.1"/>
    </source>
</evidence>
<dbReference type="EMBL" id="VBSP01000001">
    <property type="protein sequence ID" value="TLQ49511.1"/>
    <property type="molecule type" value="Genomic_DNA"/>
</dbReference>